<gene>
    <name evidence="3" type="ORF">GTC6_21450</name>
</gene>
<dbReference type="OrthoDB" id="3522542at2"/>
<feature type="region of interest" description="Disordered" evidence="2">
    <location>
        <begin position="13"/>
        <end position="46"/>
    </location>
</feature>
<feature type="compositionally biased region" description="Basic and acidic residues" evidence="2">
    <location>
        <begin position="28"/>
        <end position="42"/>
    </location>
</feature>
<dbReference type="GO" id="GO:0006310">
    <property type="term" value="P:DNA recombination"/>
    <property type="evidence" value="ECO:0007669"/>
    <property type="project" value="UniProtKB-KW"/>
</dbReference>
<dbReference type="InterPro" id="IPR013762">
    <property type="entry name" value="Integrase-like_cat_sf"/>
</dbReference>
<dbReference type="GO" id="GO:0003677">
    <property type="term" value="F:DNA binding"/>
    <property type="evidence" value="ECO:0007669"/>
    <property type="project" value="InterPro"/>
</dbReference>
<reference evidence="3 4" key="1">
    <citation type="journal article" date="2013" name="Genome Announc.">
        <title>Draft Genome Sequence of a Benzothiophene-Desulfurizing Bacterium, Gordona terrae Strain C-6.</title>
        <authorList>
            <person name="Wang W."/>
            <person name="Ma T."/>
            <person name="Ren Y."/>
            <person name="Li G."/>
        </authorList>
    </citation>
    <scope>NUCLEOTIDE SEQUENCE [LARGE SCALE GENOMIC DNA]</scope>
    <source>
        <strain evidence="3 4">C-6</strain>
    </source>
</reference>
<dbReference type="PATRIC" id="fig|1316928.3.peg.4336"/>
<dbReference type="InterPro" id="IPR011010">
    <property type="entry name" value="DNA_brk_join_enz"/>
</dbReference>
<dbReference type="SUPFAM" id="SSF56349">
    <property type="entry name" value="DNA breaking-rejoining enzymes"/>
    <property type="match status" value="1"/>
</dbReference>
<comment type="caution">
    <text evidence="3">The sequence shown here is derived from an EMBL/GenBank/DDBJ whole genome shotgun (WGS) entry which is preliminary data.</text>
</comment>
<dbReference type="EMBL" id="AQPW01000043">
    <property type="protein sequence ID" value="EON30700.1"/>
    <property type="molecule type" value="Genomic_DNA"/>
</dbReference>
<evidence type="ECO:0000313" key="4">
    <source>
        <dbReference type="Proteomes" id="UP000013569"/>
    </source>
</evidence>
<dbReference type="Proteomes" id="UP000013569">
    <property type="component" value="Unassembled WGS sequence"/>
</dbReference>
<evidence type="ECO:0000313" key="3">
    <source>
        <dbReference type="EMBL" id="EON30700.1"/>
    </source>
</evidence>
<dbReference type="GO" id="GO:0015074">
    <property type="term" value="P:DNA integration"/>
    <property type="evidence" value="ECO:0007669"/>
    <property type="project" value="InterPro"/>
</dbReference>
<dbReference type="Gene3D" id="1.10.443.10">
    <property type="entry name" value="Intergrase catalytic core"/>
    <property type="match status" value="1"/>
</dbReference>
<evidence type="ECO:0000256" key="2">
    <source>
        <dbReference type="SAM" id="MobiDB-lite"/>
    </source>
</evidence>
<evidence type="ECO:0000256" key="1">
    <source>
        <dbReference type="ARBA" id="ARBA00023172"/>
    </source>
</evidence>
<organism evidence="3 4">
    <name type="scientific">Gordonia terrae C-6</name>
    <dbReference type="NCBI Taxonomy" id="1316928"/>
    <lineage>
        <taxon>Bacteria</taxon>
        <taxon>Bacillati</taxon>
        <taxon>Actinomycetota</taxon>
        <taxon>Actinomycetes</taxon>
        <taxon>Mycobacteriales</taxon>
        <taxon>Gordoniaceae</taxon>
        <taxon>Gordonia</taxon>
    </lineage>
</organism>
<proteinExistence type="predicted"/>
<dbReference type="AlphaFoldDB" id="R7Y3V6"/>
<accession>R7Y3V6</accession>
<name>R7Y3V6_9ACTN</name>
<sequence>MWGPDVTFSRCLTAGSAAPSTRRARASRRSDTGEQSRTHGDESGANERLFATELVNNGLPIHIGAALLGHTNLQTTRGYVAVFNEDVVRHYQQYLESRRAQRNSEEYRPVTPEEWGEFEEHFDKRKVELGTCGRPYGTPCAHEHACIRCPMLRVSPDMLDRLNELETDLHARRDIAQTKGWIGEVEGIALTLSFLARKRTDLERLSATKTTALGVPGVGAPA</sequence>
<keyword evidence="1" id="KW-0233">DNA recombination</keyword>
<protein>
    <submittedName>
        <fullName evidence="3">DNA integrase/recombinase</fullName>
    </submittedName>
</protein>